<feature type="compositionally biased region" description="Basic and acidic residues" evidence="2">
    <location>
        <begin position="261"/>
        <end position="284"/>
    </location>
</feature>
<protein>
    <recommendedName>
        <fullName evidence="3">Fe2OG dioxygenase domain-containing protein</fullName>
    </recommendedName>
</protein>
<accession>A0AAW1R5S3</accession>
<reference evidence="4 5" key="1">
    <citation type="journal article" date="2024" name="Nat. Commun.">
        <title>Phylogenomics reveals the evolutionary origins of lichenization in chlorophyte algae.</title>
        <authorList>
            <person name="Puginier C."/>
            <person name="Libourel C."/>
            <person name="Otte J."/>
            <person name="Skaloud P."/>
            <person name="Haon M."/>
            <person name="Grisel S."/>
            <person name="Petersen M."/>
            <person name="Berrin J.G."/>
            <person name="Delaux P.M."/>
            <person name="Dal Grande F."/>
            <person name="Keller J."/>
        </authorList>
    </citation>
    <scope>NUCLEOTIDE SEQUENCE [LARGE SCALE GENOMIC DNA]</scope>
    <source>
        <strain evidence="4 5">SAG 2043</strain>
    </source>
</reference>
<dbReference type="Proteomes" id="UP001489004">
    <property type="component" value="Unassembled WGS sequence"/>
</dbReference>
<feature type="compositionally biased region" description="Low complexity" evidence="2">
    <location>
        <begin position="204"/>
        <end position="216"/>
    </location>
</feature>
<dbReference type="Gene3D" id="2.60.120.590">
    <property type="entry name" value="Alpha-ketoglutarate-dependent dioxygenase AlkB-like"/>
    <property type="match status" value="1"/>
</dbReference>
<dbReference type="PROSITE" id="PS51471">
    <property type="entry name" value="FE2OG_OXY"/>
    <property type="match status" value="1"/>
</dbReference>
<dbReference type="PANTHER" id="PTHR31447">
    <property type="entry name" value="HYDROXYPROLINE-RICH GLYCOPROTEIN FAMILY PROTEIN-RELATED"/>
    <property type="match status" value="1"/>
</dbReference>
<keyword evidence="5" id="KW-1185">Reference proteome</keyword>
<dbReference type="InterPro" id="IPR027450">
    <property type="entry name" value="AlkB-like"/>
</dbReference>
<name>A0AAW1R5S3_9CHLO</name>
<feature type="region of interest" description="Disordered" evidence="2">
    <location>
        <begin position="194"/>
        <end position="311"/>
    </location>
</feature>
<evidence type="ECO:0000256" key="2">
    <source>
        <dbReference type="SAM" id="MobiDB-lite"/>
    </source>
</evidence>
<evidence type="ECO:0000313" key="5">
    <source>
        <dbReference type="Proteomes" id="UP001489004"/>
    </source>
</evidence>
<dbReference type="InterPro" id="IPR037151">
    <property type="entry name" value="AlkB-like_sf"/>
</dbReference>
<feature type="domain" description="Fe2OG dioxygenase" evidence="3">
    <location>
        <begin position="623"/>
        <end position="721"/>
    </location>
</feature>
<dbReference type="EMBL" id="JALJOR010000001">
    <property type="protein sequence ID" value="KAK9828875.1"/>
    <property type="molecule type" value="Genomic_DNA"/>
</dbReference>
<dbReference type="SUPFAM" id="SSF51197">
    <property type="entry name" value="Clavaminate synthase-like"/>
    <property type="match status" value="1"/>
</dbReference>
<gene>
    <name evidence="4" type="ORF">WJX72_002516</name>
</gene>
<evidence type="ECO:0000259" key="3">
    <source>
        <dbReference type="PROSITE" id="PS51471"/>
    </source>
</evidence>
<dbReference type="GO" id="GO:0003729">
    <property type="term" value="F:mRNA binding"/>
    <property type="evidence" value="ECO:0007669"/>
    <property type="project" value="InterPro"/>
</dbReference>
<feature type="compositionally biased region" description="Acidic residues" evidence="2">
    <location>
        <begin position="221"/>
        <end position="231"/>
    </location>
</feature>
<dbReference type="GO" id="GO:0032451">
    <property type="term" value="F:demethylase activity"/>
    <property type="evidence" value="ECO:0007669"/>
    <property type="project" value="InterPro"/>
</dbReference>
<dbReference type="InterPro" id="IPR044842">
    <property type="entry name" value="ALKBH9B/ALKBH10B-like"/>
</dbReference>
<feature type="region of interest" description="Disordered" evidence="2">
    <location>
        <begin position="73"/>
        <end position="105"/>
    </location>
</feature>
<dbReference type="AlphaFoldDB" id="A0AAW1R5S3"/>
<dbReference type="Pfam" id="PF13532">
    <property type="entry name" value="2OG-FeII_Oxy_2"/>
    <property type="match status" value="1"/>
</dbReference>
<proteinExistence type="inferred from homology"/>
<evidence type="ECO:0000313" key="4">
    <source>
        <dbReference type="EMBL" id="KAK9828875.1"/>
    </source>
</evidence>
<sequence>MDAVQALNVKRLYESNRRRSENVQKLMQEEAKKHALVVEKHENKMRTWRETLAHTSAEVQALRSKFQDLTGKLLPPLEAGTSSDGDAAPPRSLSGSTNGHANGAMLSPTIAAGAAQDAAQHGSGSAPADVAQMRSSGSLDMQDVLADYTMDLSKPEVAAAAELAENNTDAMEPPPIPATPEVHATAALHSPYAAGEHTTSPLKATADTGAPPHAAAGGEGGSDEELPEAEPADWPAPRLPPGFGGPAKVFPAPPPAAPYIGRDRHMSDSDQDSMDMHADPEDPYHTSPVAAGFVPRGSAAAGPVGAPSADRDLAAPARVGNRRLVQLEASHAAQRARPDDLDSFHDEFPGLTLGGQAAAPSSGFAAAASANAVANARLHAHVDQEEEEFPGLNLGVVRRQEWSQDEGSKDAEFPSLGGAAPAARPAGVWGSASAARLLQQDAGKAMALLPASGQKLWPGLGQAAAPTPTSRPGVEKWEVEYELRVRSDLTPDIERRRQMLSKTDFEYYEEIRRRRVNVVDGLELHRNVLSLPEQEQLIECITGWVHDGREGRLRGRTFSAPRKWSPGKGRMTIQFGCCYNYAVDREGRKPGIIPEEVVEELPPVLVALCKRLVRWGVLPKALEPDSAIINVYEPGDCIPPHIDHHDFVRPFCTLSLLSQQSIMFGQRLVPLAPGQFGGSDFYVPLPTGSCLVLKGNGADVAMHCVPPVSERRMSITLRKMGPAHSDLVKQFLERQRARKNGW</sequence>
<dbReference type="GO" id="GO:0006402">
    <property type="term" value="P:mRNA catabolic process"/>
    <property type="evidence" value="ECO:0007669"/>
    <property type="project" value="InterPro"/>
</dbReference>
<dbReference type="InterPro" id="IPR005123">
    <property type="entry name" value="Oxoglu/Fe-dep_dioxygenase_dom"/>
</dbReference>
<comment type="caution">
    <text evidence="4">The sequence shown here is derived from an EMBL/GenBank/DDBJ whole genome shotgun (WGS) entry which is preliminary data.</text>
</comment>
<comment type="similarity">
    <text evidence="1">Belongs to the alkB family.</text>
</comment>
<evidence type="ECO:0000256" key="1">
    <source>
        <dbReference type="ARBA" id="ARBA00007879"/>
    </source>
</evidence>
<organism evidence="4 5">
    <name type="scientific">[Myrmecia] bisecta</name>
    <dbReference type="NCBI Taxonomy" id="41462"/>
    <lineage>
        <taxon>Eukaryota</taxon>
        <taxon>Viridiplantae</taxon>
        <taxon>Chlorophyta</taxon>
        <taxon>core chlorophytes</taxon>
        <taxon>Trebouxiophyceae</taxon>
        <taxon>Trebouxiales</taxon>
        <taxon>Trebouxiaceae</taxon>
        <taxon>Myrmecia</taxon>
    </lineage>
</organism>
<feature type="compositionally biased region" description="Low complexity" evidence="2">
    <location>
        <begin position="294"/>
        <end position="308"/>
    </location>
</feature>
<dbReference type="PANTHER" id="PTHR31447:SF23">
    <property type="entry name" value="2-OXOGLUTARATE AND FE(II)-DEPENDENT OXYGENASE SUPERFAMILY PROTEIN"/>
    <property type="match status" value="1"/>
</dbReference>